<organism evidence="15 16">
    <name type="scientific">candidate division KSB3 bacterium</name>
    <dbReference type="NCBI Taxonomy" id="2044937"/>
    <lineage>
        <taxon>Bacteria</taxon>
        <taxon>candidate division KSB3</taxon>
    </lineage>
</organism>
<evidence type="ECO:0000256" key="6">
    <source>
        <dbReference type="ARBA" id="ARBA00022723"/>
    </source>
</evidence>
<evidence type="ECO:0000256" key="9">
    <source>
        <dbReference type="ARBA" id="ARBA00022833"/>
    </source>
</evidence>
<proteinExistence type="predicted"/>
<dbReference type="Proteomes" id="UP000649604">
    <property type="component" value="Unassembled WGS sequence"/>
</dbReference>
<keyword evidence="4" id="KW-0808">Transferase</keyword>
<dbReference type="EC" id="2.3.2.27" evidence="3"/>
<accession>A0A9D5JRS8</accession>
<evidence type="ECO:0000256" key="11">
    <source>
        <dbReference type="ARBA" id="ARBA00023136"/>
    </source>
</evidence>
<evidence type="ECO:0000256" key="8">
    <source>
        <dbReference type="ARBA" id="ARBA00022786"/>
    </source>
</evidence>
<dbReference type="GO" id="GO:0008270">
    <property type="term" value="F:zinc ion binding"/>
    <property type="evidence" value="ECO:0007669"/>
    <property type="project" value="UniProtKB-KW"/>
</dbReference>
<comment type="caution">
    <text evidence="15">The sequence shown here is derived from an EMBL/GenBank/DDBJ whole genome shotgun (WGS) entry which is preliminary data.</text>
</comment>
<dbReference type="Pfam" id="PF12483">
    <property type="entry name" value="GIDE"/>
    <property type="match status" value="1"/>
</dbReference>
<evidence type="ECO:0000313" key="15">
    <source>
        <dbReference type="EMBL" id="MBD3323073.1"/>
    </source>
</evidence>
<keyword evidence="9" id="KW-0862">Zinc</keyword>
<feature type="compositionally biased region" description="Polar residues" evidence="12">
    <location>
        <begin position="107"/>
        <end position="132"/>
    </location>
</feature>
<dbReference type="InterPro" id="IPR022170">
    <property type="entry name" value="MUL1-like"/>
</dbReference>
<comment type="catalytic activity">
    <reaction evidence="1">
        <text>S-ubiquitinyl-[E2 ubiquitin-conjugating enzyme]-L-cysteine + [acceptor protein]-L-lysine = [E2 ubiquitin-conjugating enzyme]-L-cysteine + N(6)-ubiquitinyl-[acceptor protein]-L-lysine.</text>
        <dbReference type="EC" id="2.3.2.27"/>
    </reaction>
</comment>
<dbReference type="EMBL" id="WJJP01000018">
    <property type="protein sequence ID" value="MBD3323073.1"/>
    <property type="molecule type" value="Genomic_DNA"/>
</dbReference>
<dbReference type="GO" id="GO:0061630">
    <property type="term" value="F:ubiquitin protein ligase activity"/>
    <property type="evidence" value="ECO:0007669"/>
    <property type="project" value="UniProtKB-EC"/>
</dbReference>
<feature type="domain" description="E3 Ubiquitin ligase MUL1-like" evidence="14">
    <location>
        <begin position="113"/>
        <end position="267"/>
    </location>
</feature>
<evidence type="ECO:0000256" key="12">
    <source>
        <dbReference type="SAM" id="MobiDB-lite"/>
    </source>
</evidence>
<evidence type="ECO:0000256" key="5">
    <source>
        <dbReference type="ARBA" id="ARBA00022692"/>
    </source>
</evidence>
<feature type="transmembrane region" description="Helical" evidence="13">
    <location>
        <begin position="253"/>
        <end position="273"/>
    </location>
</feature>
<sequence>MIIIGIIAIIAAIVLFVWYSRSKTRLEEISSVETSTLGSLQEICRGVAEEIGSGSFDQKVEVKGIIECDQPLESELAKEPCVHYTMTVQRKWEEDYEETYTEKDSQTGEMVQKTRQGTRQGSDTVSRNARSTTFTVRDDTGTILVDPDGAEIDTEQVVDRFEPQTAVSGGKISFGSFSFSLGNMAPDTGRRRTLGYHFREHILPLQRPVYILGAASDRSGQLMVQKPSESGKYLISLKSEEELVASAKTGMTWGLYGAIACGILGILFIILHFI</sequence>
<comment type="subcellular location">
    <subcellularLocation>
        <location evidence="2">Membrane</location>
        <topology evidence="2">Multi-pass membrane protein</topology>
    </subcellularLocation>
</comment>
<evidence type="ECO:0000256" key="4">
    <source>
        <dbReference type="ARBA" id="ARBA00022679"/>
    </source>
</evidence>
<protein>
    <recommendedName>
        <fullName evidence="3">RING-type E3 ubiquitin transferase</fullName>
        <ecNumber evidence="3">2.3.2.27</ecNumber>
    </recommendedName>
</protein>
<evidence type="ECO:0000256" key="13">
    <source>
        <dbReference type="SAM" id="Phobius"/>
    </source>
</evidence>
<dbReference type="AlphaFoldDB" id="A0A9D5JRS8"/>
<evidence type="ECO:0000259" key="14">
    <source>
        <dbReference type="Pfam" id="PF12483"/>
    </source>
</evidence>
<evidence type="ECO:0000313" key="16">
    <source>
        <dbReference type="Proteomes" id="UP000649604"/>
    </source>
</evidence>
<name>A0A9D5JRS8_9BACT</name>
<evidence type="ECO:0000256" key="1">
    <source>
        <dbReference type="ARBA" id="ARBA00000900"/>
    </source>
</evidence>
<dbReference type="GO" id="GO:0016020">
    <property type="term" value="C:membrane"/>
    <property type="evidence" value="ECO:0007669"/>
    <property type="project" value="UniProtKB-SubCell"/>
</dbReference>
<reference evidence="15" key="1">
    <citation type="submission" date="2019-11" db="EMBL/GenBank/DDBJ databases">
        <title>Microbial mats filling the niche in hypersaline microbial mats.</title>
        <authorList>
            <person name="Wong H.L."/>
            <person name="Macleod F.I."/>
            <person name="White R.A. III"/>
            <person name="Burns B.P."/>
        </authorList>
    </citation>
    <scope>NUCLEOTIDE SEQUENCE</scope>
    <source>
        <strain evidence="15">Rbin_158</strain>
    </source>
</reference>
<evidence type="ECO:0000256" key="2">
    <source>
        <dbReference type="ARBA" id="ARBA00004141"/>
    </source>
</evidence>
<feature type="region of interest" description="Disordered" evidence="12">
    <location>
        <begin position="99"/>
        <end position="132"/>
    </location>
</feature>
<keyword evidence="10 13" id="KW-1133">Transmembrane helix</keyword>
<keyword evidence="11 13" id="KW-0472">Membrane</keyword>
<dbReference type="PANTHER" id="PTHR47568:SF2">
    <property type="entry name" value="E3 UBIQUITIN-PROTEIN LIGASE SP1-RELATED"/>
    <property type="match status" value="1"/>
</dbReference>
<evidence type="ECO:0000256" key="3">
    <source>
        <dbReference type="ARBA" id="ARBA00012483"/>
    </source>
</evidence>
<keyword evidence="5 13" id="KW-0812">Transmembrane</keyword>
<evidence type="ECO:0000256" key="7">
    <source>
        <dbReference type="ARBA" id="ARBA00022771"/>
    </source>
</evidence>
<keyword evidence="8" id="KW-0833">Ubl conjugation pathway</keyword>
<gene>
    <name evidence="15" type="ORF">GF339_00725</name>
</gene>
<dbReference type="GO" id="GO:0016567">
    <property type="term" value="P:protein ubiquitination"/>
    <property type="evidence" value="ECO:0007669"/>
    <property type="project" value="InterPro"/>
</dbReference>
<dbReference type="InterPro" id="IPR044231">
    <property type="entry name" value="SP1/SPL1"/>
</dbReference>
<evidence type="ECO:0000256" key="10">
    <source>
        <dbReference type="ARBA" id="ARBA00022989"/>
    </source>
</evidence>
<keyword evidence="6" id="KW-0479">Metal-binding</keyword>
<dbReference type="PANTHER" id="PTHR47568">
    <property type="match status" value="1"/>
</dbReference>
<keyword evidence="7" id="KW-0863">Zinc-finger</keyword>